<accession>A0A822Y4C2</accession>
<organism evidence="1 2">
    <name type="scientific">Nelumbo nucifera</name>
    <name type="common">Sacred lotus</name>
    <dbReference type="NCBI Taxonomy" id="4432"/>
    <lineage>
        <taxon>Eukaryota</taxon>
        <taxon>Viridiplantae</taxon>
        <taxon>Streptophyta</taxon>
        <taxon>Embryophyta</taxon>
        <taxon>Tracheophyta</taxon>
        <taxon>Spermatophyta</taxon>
        <taxon>Magnoliopsida</taxon>
        <taxon>Proteales</taxon>
        <taxon>Nelumbonaceae</taxon>
        <taxon>Nelumbo</taxon>
    </lineage>
</organism>
<dbReference type="AlphaFoldDB" id="A0A822Y4C2"/>
<proteinExistence type="predicted"/>
<evidence type="ECO:0000313" key="1">
    <source>
        <dbReference type="EMBL" id="DAD26076.1"/>
    </source>
</evidence>
<name>A0A822Y4C2_NELNU</name>
<sequence length="117" mass="13999">MHREFARYNDTCSALHMHTTPSMEHMKVDRGFKSVQTDKIPIRPRTIYKCKNLERHLHIRLHEINSTCIFPVAFYWMCRCQVKGEDSNVFKLKKQPKFNSYYISSNEVLQLFLSTKE</sequence>
<keyword evidence="2" id="KW-1185">Reference proteome</keyword>
<protein>
    <submittedName>
        <fullName evidence="1">Uncharacterized protein</fullName>
    </submittedName>
</protein>
<reference evidence="1 2" key="1">
    <citation type="journal article" date="2020" name="Mol. Biol. Evol.">
        <title>Distinct Expression and Methylation Patterns for Genes with Different Fates following a Single Whole-Genome Duplication in Flowering Plants.</title>
        <authorList>
            <person name="Shi T."/>
            <person name="Rahmani R.S."/>
            <person name="Gugger P.F."/>
            <person name="Wang M."/>
            <person name="Li H."/>
            <person name="Zhang Y."/>
            <person name="Li Z."/>
            <person name="Wang Q."/>
            <person name="Van de Peer Y."/>
            <person name="Marchal K."/>
            <person name="Chen J."/>
        </authorList>
    </citation>
    <scope>NUCLEOTIDE SEQUENCE [LARGE SCALE GENOMIC DNA]</scope>
    <source>
        <tissue evidence="1">Leaf</tissue>
    </source>
</reference>
<gene>
    <name evidence="1" type="ORF">HUJ06_027544</name>
</gene>
<dbReference type="Proteomes" id="UP000607653">
    <property type="component" value="Unassembled WGS sequence"/>
</dbReference>
<comment type="caution">
    <text evidence="1">The sequence shown here is derived from an EMBL/GenBank/DDBJ whole genome shotgun (WGS) entry which is preliminary data.</text>
</comment>
<dbReference type="EMBL" id="DUZY01000002">
    <property type="protein sequence ID" value="DAD26076.1"/>
    <property type="molecule type" value="Genomic_DNA"/>
</dbReference>
<evidence type="ECO:0000313" key="2">
    <source>
        <dbReference type="Proteomes" id="UP000607653"/>
    </source>
</evidence>